<keyword evidence="1" id="KW-0813">Transport</keyword>
<protein>
    <submittedName>
        <fullName evidence="6">Ribose ABC transport system, ATP-binding protein RbsA</fullName>
    </submittedName>
</protein>
<evidence type="ECO:0000256" key="1">
    <source>
        <dbReference type="ARBA" id="ARBA00022448"/>
    </source>
</evidence>
<keyword evidence="3" id="KW-0547">Nucleotide-binding</keyword>
<comment type="caution">
    <text evidence="6">The sequence shown here is derived from an EMBL/GenBank/DDBJ whole genome shotgun (WGS) entry which is preliminary data.</text>
</comment>
<keyword evidence="2" id="KW-0677">Repeat</keyword>
<evidence type="ECO:0000256" key="2">
    <source>
        <dbReference type="ARBA" id="ARBA00022737"/>
    </source>
</evidence>
<dbReference type="GO" id="GO:0016887">
    <property type="term" value="F:ATP hydrolysis activity"/>
    <property type="evidence" value="ECO:0007669"/>
    <property type="project" value="InterPro"/>
</dbReference>
<dbReference type="PANTHER" id="PTHR43790">
    <property type="entry name" value="CARBOHYDRATE TRANSPORT ATP-BINDING PROTEIN MG119-RELATED"/>
    <property type="match status" value="1"/>
</dbReference>
<dbReference type="PROSITE" id="PS50893">
    <property type="entry name" value="ABC_TRANSPORTER_2"/>
    <property type="match status" value="2"/>
</dbReference>
<dbReference type="GO" id="GO:0005524">
    <property type="term" value="F:ATP binding"/>
    <property type="evidence" value="ECO:0007669"/>
    <property type="project" value="UniProtKB-KW"/>
</dbReference>
<evidence type="ECO:0000256" key="4">
    <source>
        <dbReference type="ARBA" id="ARBA00022840"/>
    </source>
</evidence>
<evidence type="ECO:0000256" key="3">
    <source>
        <dbReference type="ARBA" id="ARBA00022741"/>
    </source>
</evidence>
<accession>A0A402C4J2</accession>
<dbReference type="InterPro" id="IPR003593">
    <property type="entry name" value="AAA+_ATPase"/>
</dbReference>
<dbReference type="CDD" id="cd03215">
    <property type="entry name" value="ABC_Carb_Monos_II"/>
    <property type="match status" value="1"/>
</dbReference>
<name>A0A402C4J2_RHOWR</name>
<gene>
    <name evidence="6" type="ORF">Rhow_002040</name>
</gene>
<dbReference type="PANTHER" id="PTHR43790:SF9">
    <property type="entry name" value="GALACTOFURANOSE TRANSPORTER ATP-BINDING PROTEIN YTFR"/>
    <property type="match status" value="1"/>
</dbReference>
<feature type="domain" description="ABC transporter" evidence="5">
    <location>
        <begin position="273"/>
        <end position="516"/>
    </location>
</feature>
<dbReference type="Proteomes" id="UP000287519">
    <property type="component" value="Unassembled WGS sequence"/>
</dbReference>
<dbReference type="PROSITE" id="PS00211">
    <property type="entry name" value="ABC_TRANSPORTER_1"/>
    <property type="match status" value="1"/>
</dbReference>
<proteinExistence type="predicted"/>
<dbReference type="SMART" id="SM00382">
    <property type="entry name" value="AAA"/>
    <property type="match status" value="2"/>
</dbReference>
<organism evidence="6 7">
    <name type="scientific">Rhodococcus wratislaviensis</name>
    <name type="common">Tsukamurella wratislaviensis</name>
    <dbReference type="NCBI Taxonomy" id="44752"/>
    <lineage>
        <taxon>Bacteria</taxon>
        <taxon>Bacillati</taxon>
        <taxon>Actinomycetota</taxon>
        <taxon>Actinomycetes</taxon>
        <taxon>Mycobacteriales</taxon>
        <taxon>Nocardiaceae</taxon>
        <taxon>Rhodococcus</taxon>
    </lineage>
</organism>
<dbReference type="InterPro" id="IPR003439">
    <property type="entry name" value="ABC_transporter-like_ATP-bd"/>
</dbReference>
<dbReference type="EMBL" id="BHYM01000020">
    <property type="protein sequence ID" value="GCE38516.1"/>
    <property type="molecule type" value="Genomic_DNA"/>
</dbReference>
<dbReference type="Pfam" id="PF00005">
    <property type="entry name" value="ABC_tran"/>
    <property type="match status" value="2"/>
</dbReference>
<dbReference type="SUPFAM" id="SSF52540">
    <property type="entry name" value="P-loop containing nucleoside triphosphate hydrolases"/>
    <property type="match status" value="2"/>
</dbReference>
<evidence type="ECO:0000313" key="6">
    <source>
        <dbReference type="EMBL" id="GCE38516.1"/>
    </source>
</evidence>
<dbReference type="InterPro" id="IPR017871">
    <property type="entry name" value="ABC_transporter-like_CS"/>
</dbReference>
<keyword evidence="4 6" id="KW-0067">ATP-binding</keyword>
<dbReference type="InterPro" id="IPR027417">
    <property type="entry name" value="P-loop_NTPase"/>
</dbReference>
<dbReference type="InterPro" id="IPR050107">
    <property type="entry name" value="ABC_carbohydrate_import_ATPase"/>
</dbReference>
<dbReference type="Gene3D" id="3.40.50.300">
    <property type="entry name" value="P-loop containing nucleotide triphosphate hydrolases"/>
    <property type="match status" value="2"/>
</dbReference>
<sequence length="516" mass="54986">MARPQSIEGREMTSLLELRNVTKKFGPNTVLDDVSLSIAPNEVVGLIGENGAGKSTLLKILAGVHRQDGGRMVLGGREVSFSSPADAAGHGIGVVHQEQSLLPNLTVGQNLILGHEADTARAGFLRRRRIRARAQDMLSVVESTVDPGALTETLGFAQRQMVEVARAVASRQSEHPPLLILDEPTSVLEPEDVEVLHRRVTALKERGSVIFVSHRLDEVLRFSDRVYVLRDGKVVGERIAAAATESELYQLMIGKGAAEEIYSSERKRAVPRTGTPTLSVRGLMCGGKAKGVSLDVHAGEIVSVVGVVDSGREEVARAVFGAVPVDSGTVEIDGQRSAPRSPADAVLSGAAYVPAERRVEGMIAGATVAQNIATVHPVKAGGGRISSGARVQETARTWIEKLGIRPADPDADIARLSGGNQQKAVVAKWILGDGLKVLVLDHPTRGLDIGAKEDLYALFRDLSERGVAILVLADTLDEAIGLGHRVIVMRDGEITAEFDSPPGNPPSKLQLLEKMM</sequence>
<dbReference type="CDD" id="cd03216">
    <property type="entry name" value="ABC_Carb_Monos_I"/>
    <property type="match status" value="1"/>
</dbReference>
<evidence type="ECO:0000313" key="7">
    <source>
        <dbReference type="Proteomes" id="UP000287519"/>
    </source>
</evidence>
<reference evidence="6 7" key="1">
    <citation type="submission" date="2018-11" db="EMBL/GenBank/DDBJ databases">
        <title>Microbial catabolism of amino acid.</title>
        <authorList>
            <person name="Hibi M."/>
            <person name="Ogawa J."/>
        </authorList>
    </citation>
    <scope>NUCLEOTIDE SEQUENCE [LARGE SCALE GENOMIC DNA]</scope>
    <source>
        <strain evidence="6 7">C31-06</strain>
    </source>
</reference>
<keyword evidence="7" id="KW-1185">Reference proteome</keyword>
<feature type="domain" description="ABC transporter" evidence="5">
    <location>
        <begin position="16"/>
        <end position="256"/>
    </location>
</feature>
<dbReference type="AlphaFoldDB" id="A0A402C4J2"/>
<evidence type="ECO:0000259" key="5">
    <source>
        <dbReference type="PROSITE" id="PS50893"/>
    </source>
</evidence>